<dbReference type="Proteomes" id="UP000008068">
    <property type="component" value="Unassembled WGS sequence"/>
</dbReference>
<sequence>MSSLPLFRLPLLALEEFVRCLTPVELFVLSICSRRAARIVPFSKSSKFEMKLDTAGAIRINDDYCFISMDVPCISDTYFNCKTLGCTARHQKYGLTTYWHDTQLGLFKLSFYLSELFHCPIRSITYSPVFHNYTRVKEQETREYIRKVDRRQNGIDCVQIWKDGRFSPFKWY</sequence>
<dbReference type="PROSITE" id="PS50181">
    <property type="entry name" value="FBOX"/>
    <property type="match status" value="1"/>
</dbReference>
<evidence type="ECO:0000313" key="3">
    <source>
        <dbReference type="Proteomes" id="UP000008068"/>
    </source>
</evidence>
<proteinExistence type="predicted"/>
<accession>G0N2M3</accession>
<evidence type="ECO:0000313" key="2">
    <source>
        <dbReference type="EMBL" id="EGT50819.1"/>
    </source>
</evidence>
<dbReference type="InParanoid" id="G0N2M3"/>
<dbReference type="InterPro" id="IPR001810">
    <property type="entry name" value="F-box_dom"/>
</dbReference>
<gene>
    <name evidence="2" type="ORF">CAEBREN_22801</name>
</gene>
<feature type="domain" description="F-box" evidence="1">
    <location>
        <begin position="3"/>
        <end position="51"/>
    </location>
</feature>
<name>G0N2M3_CAEBE</name>
<protein>
    <recommendedName>
        <fullName evidence="1">F-box domain-containing protein</fullName>
    </recommendedName>
</protein>
<reference evidence="3" key="1">
    <citation type="submission" date="2011-07" db="EMBL/GenBank/DDBJ databases">
        <authorList>
            <consortium name="Caenorhabditis brenneri Sequencing and Analysis Consortium"/>
            <person name="Wilson R.K."/>
        </authorList>
    </citation>
    <scope>NUCLEOTIDE SEQUENCE [LARGE SCALE GENOMIC DNA]</scope>
    <source>
        <strain evidence="3">PB2801</strain>
    </source>
</reference>
<dbReference type="AlphaFoldDB" id="G0N2M3"/>
<dbReference type="HOGENOM" id="CLU_1556631_0_0_1"/>
<evidence type="ECO:0000259" key="1">
    <source>
        <dbReference type="PROSITE" id="PS50181"/>
    </source>
</evidence>
<dbReference type="EMBL" id="GL379830">
    <property type="protein sequence ID" value="EGT50819.1"/>
    <property type="molecule type" value="Genomic_DNA"/>
</dbReference>
<keyword evidence="3" id="KW-1185">Reference proteome</keyword>
<organism evidence="3">
    <name type="scientific">Caenorhabditis brenneri</name>
    <name type="common">Nematode worm</name>
    <dbReference type="NCBI Taxonomy" id="135651"/>
    <lineage>
        <taxon>Eukaryota</taxon>
        <taxon>Metazoa</taxon>
        <taxon>Ecdysozoa</taxon>
        <taxon>Nematoda</taxon>
        <taxon>Chromadorea</taxon>
        <taxon>Rhabditida</taxon>
        <taxon>Rhabditina</taxon>
        <taxon>Rhabditomorpha</taxon>
        <taxon>Rhabditoidea</taxon>
        <taxon>Rhabditidae</taxon>
        <taxon>Peloderinae</taxon>
        <taxon>Caenorhabditis</taxon>
    </lineage>
</organism>